<dbReference type="InterPro" id="IPR011009">
    <property type="entry name" value="Kinase-like_dom_sf"/>
</dbReference>
<keyword evidence="4 9" id="KW-0418">Kinase</keyword>
<dbReference type="OrthoDB" id="5979581at2759"/>
<dbReference type="PANTHER" id="PTHR45646">
    <property type="entry name" value="SERINE/THREONINE-PROTEIN KINASE DOA-RELATED"/>
    <property type="match status" value="1"/>
</dbReference>
<organism evidence="9 10">
    <name type="scientific">Elsinoe ampelina</name>
    <dbReference type="NCBI Taxonomy" id="302913"/>
    <lineage>
        <taxon>Eukaryota</taxon>
        <taxon>Fungi</taxon>
        <taxon>Dikarya</taxon>
        <taxon>Ascomycota</taxon>
        <taxon>Pezizomycotina</taxon>
        <taxon>Dothideomycetes</taxon>
        <taxon>Dothideomycetidae</taxon>
        <taxon>Myriangiales</taxon>
        <taxon>Elsinoaceae</taxon>
        <taxon>Elsinoe</taxon>
    </lineage>
</organism>
<evidence type="ECO:0000313" key="9">
    <source>
        <dbReference type="EMBL" id="KAF2219032.1"/>
    </source>
</evidence>
<sequence>MPSTLPATPTSVDLHRTKNRRFEKNIAACEWAEEYRPGGYHPVNLGDVFGEQYRVIRKLGEGSFSTVWLAKDLLTSKYVALKIMVAKASSSSAHLPLLYRLAVARSTDPRSEYVTLPLNMFNHEGPNGKHLCCVFPAMGPSAASMIRDMPFSVDQLGTPSETHGPRRFPLWIAKRLARSALTGLAFLHDNNVIHGDVQPGNILFPVENIDFLSERDLGQNEDRPLSTHKLKRIDGLEDRWAPAKLFVRQELRDFVRLEPDFSAKLSDLGSAFFSDDPPKKVVTPVALRAPEVILGNTRVGKGIDIWAVGCLLYEFVTGQALFPLFALGAPRKLEDDLHLCQMHDILGPLPENIKSAWTRHDRWFGPNGEHIRPYGTPGSPRHTDPSLEDAFRQQKGDDVDDEDAKEICKLIRRMMQYNASDRPTAAELLKHPWFRE</sequence>
<accession>A0A6A6FZW3</accession>
<dbReference type="EMBL" id="ML992521">
    <property type="protein sequence ID" value="KAF2219032.1"/>
    <property type="molecule type" value="Genomic_DNA"/>
</dbReference>
<keyword evidence="1" id="KW-0723">Serine/threonine-protein kinase</keyword>
<evidence type="ECO:0000256" key="5">
    <source>
        <dbReference type="ARBA" id="ARBA00022840"/>
    </source>
</evidence>
<evidence type="ECO:0000256" key="6">
    <source>
        <dbReference type="PROSITE-ProRule" id="PRU10141"/>
    </source>
</evidence>
<dbReference type="GO" id="GO:0005634">
    <property type="term" value="C:nucleus"/>
    <property type="evidence" value="ECO:0007669"/>
    <property type="project" value="TreeGrafter"/>
</dbReference>
<dbReference type="Gene3D" id="3.30.200.20">
    <property type="entry name" value="Phosphorylase Kinase, domain 1"/>
    <property type="match status" value="1"/>
</dbReference>
<dbReference type="PROSITE" id="PS50011">
    <property type="entry name" value="PROTEIN_KINASE_DOM"/>
    <property type="match status" value="1"/>
</dbReference>
<keyword evidence="5 6" id="KW-0067">ATP-binding</keyword>
<dbReference type="InterPro" id="IPR051175">
    <property type="entry name" value="CLK_kinases"/>
</dbReference>
<dbReference type="InterPro" id="IPR000719">
    <property type="entry name" value="Prot_kinase_dom"/>
</dbReference>
<dbReference type="Gene3D" id="1.10.510.10">
    <property type="entry name" value="Transferase(Phosphotransferase) domain 1"/>
    <property type="match status" value="1"/>
</dbReference>
<dbReference type="SUPFAM" id="SSF56112">
    <property type="entry name" value="Protein kinase-like (PK-like)"/>
    <property type="match status" value="1"/>
</dbReference>
<feature type="region of interest" description="Disordered" evidence="7">
    <location>
        <begin position="368"/>
        <end position="398"/>
    </location>
</feature>
<proteinExistence type="predicted"/>
<protein>
    <submittedName>
        <fullName evidence="9">Serine/threonine-protein kinase SRPK3</fullName>
    </submittedName>
</protein>
<keyword evidence="2" id="KW-0808">Transferase</keyword>
<evidence type="ECO:0000313" key="10">
    <source>
        <dbReference type="Proteomes" id="UP000799538"/>
    </source>
</evidence>
<dbReference type="SMART" id="SM00220">
    <property type="entry name" value="S_TKc"/>
    <property type="match status" value="1"/>
</dbReference>
<keyword evidence="10" id="KW-1185">Reference proteome</keyword>
<evidence type="ECO:0000259" key="8">
    <source>
        <dbReference type="PROSITE" id="PS50011"/>
    </source>
</evidence>
<dbReference type="PANTHER" id="PTHR45646:SF11">
    <property type="entry name" value="SERINE_THREONINE-PROTEIN KINASE DOA"/>
    <property type="match status" value="1"/>
</dbReference>
<name>A0A6A6FZW3_9PEZI</name>
<dbReference type="InterPro" id="IPR017441">
    <property type="entry name" value="Protein_kinase_ATP_BS"/>
</dbReference>
<evidence type="ECO:0000256" key="2">
    <source>
        <dbReference type="ARBA" id="ARBA00022679"/>
    </source>
</evidence>
<evidence type="ECO:0000256" key="1">
    <source>
        <dbReference type="ARBA" id="ARBA00022527"/>
    </source>
</evidence>
<dbReference type="GO" id="GO:0004674">
    <property type="term" value="F:protein serine/threonine kinase activity"/>
    <property type="evidence" value="ECO:0007669"/>
    <property type="project" value="UniProtKB-KW"/>
</dbReference>
<feature type="binding site" evidence="6">
    <location>
        <position position="87"/>
    </location>
    <ligand>
        <name>ATP</name>
        <dbReference type="ChEBI" id="CHEBI:30616"/>
    </ligand>
</feature>
<gene>
    <name evidence="9" type="ORF">BDZ85DRAFT_206823</name>
</gene>
<dbReference type="PROSITE" id="PS00107">
    <property type="entry name" value="PROTEIN_KINASE_ATP"/>
    <property type="match status" value="1"/>
</dbReference>
<reference evidence="10" key="1">
    <citation type="journal article" date="2020" name="Stud. Mycol.">
        <title>101 Dothideomycetes genomes: A test case for predicting lifestyles and emergence of pathogens.</title>
        <authorList>
            <person name="Haridas S."/>
            <person name="Albert R."/>
            <person name="Binder M."/>
            <person name="Bloem J."/>
            <person name="LaButti K."/>
            <person name="Salamov A."/>
            <person name="Andreopoulos B."/>
            <person name="Baker S."/>
            <person name="Barry K."/>
            <person name="Bills G."/>
            <person name="Bluhm B."/>
            <person name="Cannon C."/>
            <person name="Castanera R."/>
            <person name="Culley D."/>
            <person name="Daum C."/>
            <person name="Ezra D."/>
            <person name="Gonzalez J."/>
            <person name="Henrissat B."/>
            <person name="Kuo A."/>
            <person name="Liang C."/>
            <person name="Lipzen A."/>
            <person name="Lutzoni F."/>
            <person name="Magnuson J."/>
            <person name="Mondo S."/>
            <person name="Nolan M."/>
            <person name="Ohm R."/>
            <person name="Pangilinan J."/>
            <person name="Park H.-J."/>
            <person name="Ramirez L."/>
            <person name="Alfaro M."/>
            <person name="Sun H."/>
            <person name="Tritt A."/>
            <person name="Yoshinaga Y."/>
            <person name="Zwiers L.-H."/>
            <person name="Turgeon B."/>
            <person name="Goodwin S."/>
            <person name="Spatafora J."/>
            <person name="Crous P."/>
            <person name="Grigoriev I."/>
        </authorList>
    </citation>
    <scope>NUCLEOTIDE SEQUENCE [LARGE SCALE GENOMIC DNA]</scope>
    <source>
        <strain evidence="10">CECT 20119</strain>
    </source>
</reference>
<dbReference type="Proteomes" id="UP000799538">
    <property type="component" value="Unassembled WGS sequence"/>
</dbReference>
<dbReference type="GO" id="GO:0005524">
    <property type="term" value="F:ATP binding"/>
    <property type="evidence" value="ECO:0007669"/>
    <property type="project" value="UniProtKB-UniRule"/>
</dbReference>
<keyword evidence="3 6" id="KW-0547">Nucleotide-binding</keyword>
<evidence type="ECO:0000256" key="3">
    <source>
        <dbReference type="ARBA" id="ARBA00022741"/>
    </source>
</evidence>
<dbReference type="AlphaFoldDB" id="A0A6A6FZW3"/>
<feature type="compositionally biased region" description="Basic and acidic residues" evidence="7">
    <location>
        <begin position="381"/>
        <end position="397"/>
    </location>
</feature>
<evidence type="ECO:0000256" key="7">
    <source>
        <dbReference type="SAM" id="MobiDB-lite"/>
    </source>
</evidence>
<dbReference type="GO" id="GO:0043484">
    <property type="term" value="P:regulation of RNA splicing"/>
    <property type="evidence" value="ECO:0007669"/>
    <property type="project" value="TreeGrafter"/>
</dbReference>
<dbReference type="Pfam" id="PF00069">
    <property type="entry name" value="Pkinase"/>
    <property type="match status" value="2"/>
</dbReference>
<feature type="domain" description="Protein kinase" evidence="8">
    <location>
        <begin position="53"/>
        <end position="434"/>
    </location>
</feature>
<evidence type="ECO:0000256" key="4">
    <source>
        <dbReference type="ARBA" id="ARBA00022777"/>
    </source>
</evidence>